<feature type="transmembrane region" description="Helical" evidence="6">
    <location>
        <begin position="114"/>
        <end position="131"/>
    </location>
</feature>
<evidence type="ECO:0000256" key="1">
    <source>
        <dbReference type="ARBA" id="ARBA00004141"/>
    </source>
</evidence>
<keyword evidence="9" id="KW-1185">Reference proteome</keyword>
<evidence type="ECO:0000256" key="2">
    <source>
        <dbReference type="ARBA" id="ARBA00022692"/>
    </source>
</evidence>
<evidence type="ECO:0000256" key="6">
    <source>
        <dbReference type="SAM" id="Phobius"/>
    </source>
</evidence>
<name>A0A0D2PFY1_HYPSF</name>
<accession>A0A0D2PFY1</accession>
<dbReference type="CDD" id="cd14279">
    <property type="entry name" value="CUE"/>
    <property type="match status" value="1"/>
</dbReference>
<dbReference type="OrthoDB" id="272778at2759"/>
<dbReference type="GO" id="GO:0016020">
    <property type="term" value="C:membrane"/>
    <property type="evidence" value="ECO:0007669"/>
    <property type="project" value="UniProtKB-SubCell"/>
</dbReference>
<evidence type="ECO:0000313" key="8">
    <source>
        <dbReference type="EMBL" id="KJA29654.1"/>
    </source>
</evidence>
<feature type="transmembrane region" description="Helical" evidence="6">
    <location>
        <begin position="85"/>
        <end position="107"/>
    </location>
</feature>
<dbReference type="GO" id="GO:0004252">
    <property type="term" value="F:serine-type endopeptidase activity"/>
    <property type="evidence" value="ECO:0007669"/>
    <property type="project" value="InterPro"/>
</dbReference>
<evidence type="ECO:0000259" key="7">
    <source>
        <dbReference type="PROSITE" id="PS51140"/>
    </source>
</evidence>
<dbReference type="PANTHER" id="PTHR43066">
    <property type="entry name" value="RHOMBOID-RELATED PROTEIN"/>
    <property type="match status" value="1"/>
</dbReference>
<dbReference type="InterPro" id="IPR003892">
    <property type="entry name" value="CUE"/>
</dbReference>
<feature type="transmembrane region" description="Helical" evidence="6">
    <location>
        <begin position="12"/>
        <end position="32"/>
    </location>
</feature>
<evidence type="ECO:0000256" key="5">
    <source>
        <dbReference type="SAM" id="MobiDB-lite"/>
    </source>
</evidence>
<gene>
    <name evidence="8" type="ORF">HYPSUDRAFT_31612</name>
</gene>
<organism evidence="8 9">
    <name type="scientific">Hypholoma sublateritium (strain FD-334 SS-4)</name>
    <dbReference type="NCBI Taxonomy" id="945553"/>
    <lineage>
        <taxon>Eukaryota</taxon>
        <taxon>Fungi</taxon>
        <taxon>Dikarya</taxon>
        <taxon>Basidiomycota</taxon>
        <taxon>Agaricomycotina</taxon>
        <taxon>Agaricomycetes</taxon>
        <taxon>Agaricomycetidae</taxon>
        <taxon>Agaricales</taxon>
        <taxon>Agaricineae</taxon>
        <taxon>Strophariaceae</taxon>
        <taxon>Hypholoma</taxon>
    </lineage>
</organism>
<reference evidence="9" key="1">
    <citation type="submission" date="2014-04" db="EMBL/GenBank/DDBJ databases">
        <title>Evolutionary Origins and Diversification of the Mycorrhizal Mutualists.</title>
        <authorList>
            <consortium name="DOE Joint Genome Institute"/>
            <consortium name="Mycorrhizal Genomics Consortium"/>
            <person name="Kohler A."/>
            <person name="Kuo A."/>
            <person name="Nagy L.G."/>
            <person name="Floudas D."/>
            <person name="Copeland A."/>
            <person name="Barry K.W."/>
            <person name="Cichocki N."/>
            <person name="Veneault-Fourrey C."/>
            <person name="LaButti K."/>
            <person name="Lindquist E.A."/>
            <person name="Lipzen A."/>
            <person name="Lundell T."/>
            <person name="Morin E."/>
            <person name="Murat C."/>
            <person name="Riley R."/>
            <person name="Ohm R."/>
            <person name="Sun H."/>
            <person name="Tunlid A."/>
            <person name="Henrissat B."/>
            <person name="Grigoriev I.V."/>
            <person name="Hibbett D.S."/>
            <person name="Martin F."/>
        </authorList>
    </citation>
    <scope>NUCLEOTIDE SEQUENCE [LARGE SCALE GENOMIC DNA]</scope>
    <source>
        <strain evidence="9">FD-334 SS-4</strain>
    </source>
</reference>
<feature type="domain" description="CUE" evidence="7">
    <location>
        <begin position="293"/>
        <end position="335"/>
    </location>
</feature>
<dbReference type="Pfam" id="PF01694">
    <property type="entry name" value="Rhomboid"/>
    <property type="match status" value="1"/>
</dbReference>
<dbReference type="PANTHER" id="PTHR43066:SF21">
    <property type="entry name" value="UBIQUITIN-ASSOCIATED DOMAIN-CONTAINING PROTEIN 2"/>
    <property type="match status" value="1"/>
</dbReference>
<dbReference type="EMBL" id="KN817518">
    <property type="protein sequence ID" value="KJA29654.1"/>
    <property type="molecule type" value="Genomic_DNA"/>
</dbReference>
<dbReference type="SUPFAM" id="SSF144091">
    <property type="entry name" value="Rhomboid-like"/>
    <property type="match status" value="1"/>
</dbReference>
<dbReference type="Pfam" id="PF02845">
    <property type="entry name" value="CUE"/>
    <property type="match status" value="1"/>
</dbReference>
<dbReference type="InterPro" id="IPR035952">
    <property type="entry name" value="Rhomboid-like_sf"/>
</dbReference>
<keyword evidence="2 6" id="KW-0812">Transmembrane</keyword>
<keyword evidence="4 6" id="KW-0472">Membrane</keyword>
<feature type="compositionally biased region" description="Low complexity" evidence="5">
    <location>
        <begin position="244"/>
        <end position="256"/>
    </location>
</feature>
<dbReference type="OMA" id="QYWRLLV"/>
<dbReference type="STRING" id="945553.A0A0D2PFY1"/>
<dbReference type="PROSITE" id="PS51140">
    <property type="entry name" value="CUE"/>
    <property type="match status" value="1"/>
</dbReference>
<protein>
    <recommendedName>
        <fullName evidence="7">CUE domain-containing protein</fullName>
    </recommendedName>
</protein>
<evidence type="ECO:0000256" key="4">
    <source>
        <dbReference type="ARBA" id="ARBA00023136"/>
    </source>
</evidence>
<feature type="region of interest" description="Disordered" evidence="5">
    <location>
        <begin position="234"/>
        <end position="256"/>
    </location>
</feature>
<comment type="subcellular location">
    <subcellularLocation>
        <location evidence="1">Membrane</location>
        <topology evidence="1">Multi-pass membrane protein</topology>
    </subcellularLocation>
</comment>
<dbReference type="GO" id="GO:0043130">
    <property type="term" value="F:ubiquitin binding"/>
    <property type="evidence" value="ECO:0007669"/>
    <property type="project" value="InterPro"/>
</dbReference>
<dbReference type="AlphaFoldDB" id="A0A0D2PFY1"/>
<proteinExistence type="predicted"/>
<dbReference type="InterPro" id="IPR022764">
    <property type="entry name" value="Peptidase_S54_rhomboid_dom"/>
</dbReference>
<dbReference type="Gene3D" id="1.20.1540.10">
    <property type="entry name" value="Rhomboid-like"/>
    <property type="match status" value="1"/>
</dbReference>
<sequence>MSFENAAVTKGLMITCALTSIFAGIFDIKHYFHLQFVPHISRHHQYWRLITHHLAFSNSSDLFLGELLLYNVGVHVERRFGSVKFASFAFVSLVVSTLLELLSILLFHRIGINHIAMGPSTLLFSILYQYYRIVPHVYTYRIFGVPLNNKSVLYFLALQLAIGQLPNSLTVAVVGALSGQIYRSDLAGFNTYRLPPAVVRLSERFLVPLVGSLRPPRRTNRALPDDTRIHRVQRSADSNDEAITTARAPRPSSAAARARTTAAAEIPSPSVMRELVDEFTGRTERAGAGLRVPTETEISHLTSMFPSMDREVVVGALQRSPNIEAAVETLLHSQS</sequence>
<evidence type="ECO:0000313" key="9">
    <source>
        <dbReference type="Proteomes" id="UP000054270"/>
    </source>
</evidence>
<dbReference type="Proteomes" id="UP000054270">
    <property type="component" value="Unassembled WGS sequence"/>
</dbReference>
<keyword evidence="3 6" id="KW-1133">Transmembrane helix</keyword>
<evidence type="ECO:0000256" key="3">
    <source>
        <dbReference type="ARBA" id="ARBA00022989"/>
    </source>
</evidence>